<dbReference type="SUPFAM" id="SSF158702">
    <property type="entry name" value="Sec63 N-terminal domain-like"/>
    <property type="match status" value="1"/>
</dbReference>
<sequence length="1276" mass="144126">MLTVLRCISNYILPPEHGVDEDEDGENGDSLDEEDNEGNEADAAEDEDDAPPKRKSTTAASQAPRVRIAKKEFKIVYVAPMKALAAEVVEKFSKRLAPLGMQVRELTGDMQLTKQEILATQMIVTTPEKWDVITRKSTGDSELAQKVKLLIIDEVHLLNEDRGTVLETIVARTQRQVETSQSLIRIVGLSATLPNFVDVAEFLRVNPYKGLFFFDDGFRPVPLTQHFVGIKGKTNSASQRYALARACYDKASEQLKDGHQVMVFVHSRKDTYKAAQAMRESAMQHDEMHLFDCKDNEQYGYWSQQVGKSRSAQVKELFQFGFGMHHAGMLRADRTLTERLFAAGVIKVLFCTATLAWGVNLPAHAVIIRGTDVYDAQKGSFVDVGILDVLQIFGRAGRPQYENEGVGYILTPYEKLSHYVSQMTQQHPIESQFASSLVDNLNAEIALGTVANVNEAIQWLGYTYLYVRMRKNPGRYGITTDDDPSLTIKRAELIKEAARVLVHTNMVVFDENTGMLGSKDIGRIASTYYIKQPTVELINQKLHDGMAEANVLQLLSECHEFHQIKLRLEEVKELDTLLKSKNGTIPCQILAKEVADSPTKVNLLLQAYISNVRVQEFSLVSDTMYIAQNAGRILRAMFEFALNRGFSTTCNSILAMCKSVERRMWPYVHPLAQFSVVPHEIVEKLMRLEHTTIDDLRDMQPDDVGRLIHNNRYGLTVSNCAWQFPWLEFETRVAPITSTVIELHLDVTCNFDWLDAVHGNLQAFWIWVEGPEQQVYHTEQILIQKSKYHEPLIMSIKMPIGSEPPTQLYVHWVSDSWIGSESIATVTLDRLILPDLYTPHTDLLPLNPLPITALNNPILEQICAPKFQYFNPIQTQVFHTLYHTRENVLLGAPTGSGKTVAAELAMWSTLRDFPKSKIVYIAPLKALVRERVDDWKVKLAPLGMKIVELTGDVAPDMDTITKGDLIITTPEKWDGVSRSWRNRQYVQAVRCVIIDEIHLLGGDRGPILEIIVSRMHYISQTTKTPIRIVGLSTALANARDLADWLNISPRGMFNFRHSVRPVQLETYIDGFAGKHYCPRMATMNRPCYAAILKHSPKQPALVFVSSRRQTRLTAYDLISYCCLDDSPKRFLRMEDDELEGCLERVKDSHLQHTLAFGIGMHHAGLTESDRKIVEGLFVAQKIQVLVATSTLAWGVNTPAHLVCVKGTEFYDAKKKKYVDFDITDVLQMMGRAGRPGYDDKGVACVFVEESKKNFYKKFLHSPFPVESSLHNTSTTT</sequence>
<dbReference type="PANTHER" id="PTHR47961">
    <property type="entry name" value="DNA POLYMERASE THETA, PUTATIVE (AFU_ORTHOLOGUE AFUA_1G05260)-RELATED"/>
    <property type="match status" value="1"/>
</dbReference>
<dbReference type="FunFam" id="3.40.50.300:FF:000198">
    <property type="entry name" value="Activating signal cointegrator 1 complex subunit"/>
    <property type="match status" value="1"/>
</dbReference>
<evidence type="ECO:0000256" key="2">
    <source>
        <dbReference type="ARBA" id="ARBA00022801"/>
    </source>
</evidence>
<feature type="domain" description="Helicase C-terminal" evidence="7">
    <location>
        <begin position="247"/>
        <end position="445"/>
    </location>
</feature>
<dbReference type="GO" id="GO:0004386">
    <property type="term" value="F:helicase activity"/>
    <property type="evidence" value="ECO:0007669"/>
    <property type="project" value="UniProtKB-KW"/>
</dbReference>
<keyword evidence="2" id="KW-0378">Hydrolase</keyword>
<dbReference type="Pfam" id="PF00271">
    <property type="entry name" value="Helicase_C"/>
    <property type="match status" value="2"/>
</dbReference>
<dbReference type="Proteomes" id="UP000193411">
    <property type="component" value="Unassembled WGS sequence"/>
</dbReference>
<dbReference type="InterPro" id="IPR011545">
    <property type="entry name" value="DEAD/DEAH_box_helicase_dom"/>
</dbReference>
<dbReference type="Gene3D" id="3.40.50.300">
    <property type="entry name" value="P-loop containing nucleotide triphosphate hydrolases"/>
    <property type="match status" value="4"/>
</dbReference>
<dbReference type="Pfam" id="PF00270">
    <property type="entry name" value="DEAD"/>
    <property type="match status" value="2"/>
</dbReference>
<dbReference type="SUPFAM" id="SSF52540">
    <property type="entry name" value="P-loop containing nucleoside triphosphate hydrolases"/>
    <property type="match status" value="4"/>
</dbReference>
<dbReference type="FunFam" id="1.10.10.10:FF:000024">
    <property type="entry name" value="U5 small nuclear ribonucleoprotein helicase"/>
    <property type="match status" value="1"/>
</dbReference>
<keyword evidence="1" id="KW-0547">Nucleotide-binding</keyword>
<dbReference type="Pfam" id="PF02889">
    <property type="entry name" value="Sec63"/>
    <property type="match status" value="1"/>
</dbReference>
<dbReference type="AlphaFoldDB" id="A0A1Y2HH46"/>
<dbReference type="Pfam" id="PF23445">
    <property type="entry name" value="WHD_SNRNP200"/>
    <property type="match status" value="1"/>
</dbReference>
<feature type="region of interest" description="Disordered" evidence="5">
    <location>
        <begin position="14"/>
        <end position="62"/>
    </location>
</feature>
<dbReference type="InterPro" id="IPR057842">
    <property type="entry name" value="WH_MER3"/>
</dbReference>
<dbReference type="PROSITE" id="PS51194">
    <property type="entry name" value="HELICASE_CTER"/>
    <property type="match status" value="2"/>
</dbReference>
<feature type="domain" description="Helicase C-terminal" evidence="7">
    <location>
        <begin position="1086"/>
        <end position="1276"/>
    </location>
</feature>
<evidence type="ECO:0000313" key="9">
    <source>
        <dbReference type="Proteomes" id="UP000193411"/>
    </source>
</evidence>
<comment type="caution">
    <text evidence="8">The sequence shown here is derived from an EMBL/GenBank/DDBJ whole genome shotgun (WGS) entry which is preliminary data.</text>
</comment>
<evidence type="ECO:0000256" key="1">
    <source>
        <dbReference type="ARBA" id="ARBA00022741"/>
    </source>
</evidence>
<feature type="domain" description="Helicase ATP-binding" evidence="6">
    <location>
        <begin position="879"/>
        <end position="1053"/>
    </location>
</feature>
<dbReference type="FunFam" id="3.40.50.300:FF:000231">
    <property type="entry name" value="Activating signal cointegrator 1 complex subunit 3"/>
    <property type="match status" value="1"/>
</dbReference>
<accession>A0A1Y2HH46</accession>
<evidence type="ECO:0000256" key="5">
    <source>
        <dbReference type="SAM" id="MobiDB-lite"/>
    </source>
</evidence>
<protein>
    <submittedName>
        <fullName evidence="8">Sec63 Brl domain-domain-containing protein</fullName>
    </submittedName>
</protein>
<dbReference type="OrthoDB" id="5575at2759"/>
<keyword evidence="4" id="KW-0067">ATP-binding</keyword>
<dbReference type="InterPro" id="IPR001650">
    <property type="entry name" value="Helicase_C-like"/>
</dbReference>
<proteinExistence type="predicted"/>
<evidence type="ECO:0000256" key="4">
    <source>
        <dbReference type="ARBA" id="ARBA00022840"/>
    </source>
</evidence>
<reference evidence="8 9" key="1">
    <citation type="submission" date="2016-07" db="EMBL/GenBank/DDBJ databases">
        <title>Pervasive Adenine N6-methylation of Active Genes in Fungi.</title>
        <authorList>
            <consortium name="DOE Joint Genome Institute"/>
            <person name="Mondo S.J."/>
            <person name="Dannebaum R.O."/>
            <person name="Kuo R.C."/>
            <person name="Labutti K."/>
            <person name="Haridas S."/>
            <person name="Kuo A."/>
            <person name="Salamov A."/>
            <person name="Ahrendt S.R."/>
            <person name="Lipzen A."/>
            <person name="Sullivan W."/>
            <person name="Andreopoulos W.B."/>
            <person name="Clum A."/>
            <person name="Lindquist E."/>
            <person name="Daum C."/>
            <person name="Ramamoorthy G.K."/>
            <person name="Gryganskyi A."/>
            <person name="Culley D."/>
            <person name="Magnuson J.K."/>
            <person name="James T.Y."/>
            <person name="O'Malley M.A."/>
            <person name="Stajich J.E."/>
            <person name="Spatafora J.W."/>
            <person name="Visel A."/>
            <person name="Grigoriev I.V."/>
        </authorList>
    </citation>
    <scope>NUCLEOTIDE SEQUENCE [LARGE SCALE GENOMIC DNA]</scope>
    <source>
        <strain evidence="8 9">PL171</strain>
    </source>
</reference>
<name>A0A1Y2HH46_9FUNG</name>
<dbReference type="Gene3D" id="1.10.150.20">
    <property type="entry name" value="5' to 3' exonuclease, C-terminal subdomain"/>
    <property type="match status" value="1"/>
</dbReference>
<dbReference type="InterPro" id="IPR036390">
    <property type="entry name" value="WH_DNA-bd_sf"/>
</dbReference>
<keyword evidence="9" id="KW-1185">Reference proteome</keyword>
<dbReference type="InterPro" id="IPR027417">
    <property type="entry name" value="P-loop_NTPase"/>
</dbReference>
<dbReference type="GO" id="GO:0005524">
    <property type="term" value="F:ATP binding"/>
    <property type="evidence" value="ECO:0007669"/>
    <property type="project" value="UniProtKB-KW"/>
</dbReference>
<dbReference type="EMBL" id="MCFL01000037">
    <property type="protein sequence ID" value="ORZ33314.1"/>
    <property type="molecule type" value="Genomic_DNA"/>
</dbReference>
<dbReference type="PANTHER" id="PTHR47961:SF13">
    <property type="entry name" value="ACTIVATING SIGNAL COINTEGRATOR 1 COMPLEX SUBUNIT 3"/>
    <property type="match status" value="1"/>
</dbReference>
<gene>
    <name evidence="8" type="ORF">BCR44DRAFT_1206506</name>
</gene>
<feature type="compositionally biased region" description="Acidic residues" evidence="5">
    <location>
        <begin position="19"/>
        <end position="49"/>
    </location>
</feature>
<dbReference type="GO" id="GO:0003676">
    <property type="term" value="F:nucleic acid binding"/>
    <property type="evidence" value="ECO:0007669"/>
    <property type="project" value="InterPro"/>
</dbReference>
<dbReference type="CDD" id="cd18795">
    <property type="entry name" value="SF2_C_Ski2"/>
    <property type="match status" value="2"/>
</dbReference>
<dbReference type="InterPro" id="IPR050474">
    <property type="entry name" value="Hel308_SKI2-like"/>
</dbReference>
<dbReference type="PROSITE" id="PS51192">
    <property type="entry name" value="HELICASE_ATP_BIND_1"/>
    <property type="match status" value="2"/>
</dbReference>
<dbReference type="FunFam" id="3.40.50.300:FF:000062">
    <property type="entry name" value="U5 small nuclear ribonucleoprotein helicase"/>
    <property type="match status" value="1"/>
</dbReference>
<dbReference type="SMART" id="SM00490">
    <property type="entry name" value="HELICc"/>
    <property type="match status" value="2"/>
</dbReference>
<dbReference type="SMART" id="SM00973">
    <property type="entry name" value="Sec63"/>
    <property type="match status" value="1"/>
</dbReference>
<dbReference type="STRING" id="765915.A0A1Y2HH46"/>
<dbReference type="FunFam" id="3.40.50.300:FF:003287">
    <property type="entry name" value="U5 small nuclear ribonucleoprotein 200 kDa helicase"/>
    <property type="match status" value="1"/>
</dbReference>
<evidence type="ECO:0000259" key="7">
    <source>
        <dbReference type="PROSITE" id="PS51194"/>
    </source>
</evidence>
<keyword evidence="3" id="KW-0347">Helicase</keyword>
<dbReference type="SUPFAM" id="SSF46785">
    <property type="entry name" value="Winged helix' DNA-binding domain"/>
    <property type="match status" value="1"/>
</dbReference>
<evidence type="ECO:0000313" key="8">
    <source>
        <dbReference type="EMBL" id="ORZ33314.1"/>
    </source>
</evidence>
<dbReference type="SMART" id="SM00487">
    <property type="entry name" value="DEXDc"/>
    <property type="match status" value="2"/>
</dbReference>
<feature type="domain" description="Helicase ATP-binding" evidence="6">
    <location>
        <begin position="55"/>
        <end position="211"/>
    </location>
</feature>
<dbReference type="Gene3D" id="1.10.3380.10">
    <property type="entry name" value="Sec63 N-terminal domain-like domain"/>
    <property type="match status" value="1"/>
</dbReference>
<dbReference type="InterPro" id="IPR014001">
    <property type="entry name" value="Helicase_ATP-bd"/>
</dbReference>
<dbReference type="InterPro" id="IPR036388">
    <property type="entry name" value="WH-like_DNA-bd_sf"/>
</dbReference>
<dbReference type="InterPro" id="IPR035892">
    <property type="entry name" value="C2_domain_sf"/>
</dbReference>
<organism evidence="8 9">
    <name type="scientific">Catenaria anguillulae PL171</name>
    <dbReference type="NCBI Taxonomy" id="765915"/>
    <lineage>
        <taxon>Eukaryota</taxon>
        <taxon>Fungi</taxon>
        <taxon>Fungi incertae sedis</taxon>
        <taxon>Blastocladiomycota</taxon>
        <taxon>Blastocladiomycetes</taxon>
        <taxon>Blastocladiales</taxon>
        <taxon>Catenariaceae</taxon>
        <taxon>Catenaria</taxon>
    </lineage>
</organism>
<dbReference type="Gene3D" id="2.60.40.150">
    <property type="entry name" value="C2 domain"/>
    <property type="match status" value="1"/>
</dbReference>
<evidence type="ECO:0000256" key="3">
    <source>
        <dbReference type="ARBA" id="ARBA00022806"/>
    </source>
</evidence>
<dbReference type="FunFam" id="1.10.3380.10:FF:000001">
    <property type="entry name" value="U5 small nuclear ribonucleoprotein helicase"/>
    <property type="match status" value="1"/>
</dbReference>
<dbReference type="InterPro" id="IPR004179">
    <property type="entry name" value="Sec63-dom"/>
</dbReference>
<dbReference type="Gene3D" id="1.10.10.10">
    <property type="entry name" value="Winged helix-like DNA-binding domain superfamily/Winged helix DNA-binding domain"/>
    <property type="match status" value="1"/>
</dbReference>
<evidence type="ECO:0000259" key="6">
    <source>
        <dbReference type="PROSITE" id="PS51192"/>
    </source>
</evidence>
<dbReference type="GO" id="GO:0016787">
    <property type="term" value="F:hydrolase activity"/>
    <property type="evidence" value="ECO:0007669"/>
    <property type="project" value="UniProtKB-KW"/>
</dbReference>